<dbReference type="EMBL" id="MDYQ01000029">
    <property type="protein sequence ID" value="PRP86551.1"/>
    <property type="molecule type" value="Genomic_DNA"/>
</dbReference>
<gene>
    <name evidence="6" type="ORF">PROFUN_05189</name>
</gene>
<dbReference type="InterPro" id="IPR011989">
    <property type="entry name" value="ARM-like"/>
</dbReference>
<dbReference type="OrthoDB" id="6260732at2759"/>
<keyword evidence="7" id="KW-1185">Reference proteome</keyword>
<evidence type="ECO:0000313" key="6">
    <source>
        <dbReference type="EMBL" id="PRP86551.1"/>
    </source>
</evidence>
<feature type="domain" description="TATA-binding protein interacting (TIP20)" evidence="5">
    <location>
        <begin position="1031"/>
        <end position="1191"/>
    </location>
</feature>
<dbReference type="AlphaFoldDB" id="A0A2P6NRF6"/>
<organism evidence="6 7">
    <name type="scientific">Planoprotostelium fungivorum</name>
    <dbReference type="NCBI Taxonomy" id="1890364"/>
    <lineage>
        <taxon>Eukaryota</taxon>
        <taxon>Amoebozoa</taxon>
        <taxon>Evosea</taxon>
        <taxon>Variosea</taxon>
        <taxon>Cavosteliida</taxon>
        <taxon>Cavosteliaceae</taxon>
        <taxon>Planoprotostelium</taxon>
    </lineage>
</organism>
<dbReference type="InterPro" id="IPR013932">
    <property type="entry name" value="TATA-bd_TIP120"/>
</dbReference>
<evidence type="ECO:0000256" key="2">
    <source>
        <dbReference type="ARBA" id="ARBA00022737"/>
    </source>
</evidence>
<evidence type="ECO:0000259" key="5">
    <source>
        <dbReference type="Pfam" id="PF08623"/>
    </source>
</evidence>
<comment type="caution">
    <text evidence="6">The sequence shown here is derived from an EMBL/GenBank/DDBJ whole genome shotgun (WGS) entry which is preliminary data.</text>
</comment>
<evidence type="ECO:0000313" key="7">
    <source>
        <dbReference type="Proteomes" id="UP000241769"/>
    </source>
</evidence>
<dbReference type="Gene3D" id="1.25.10.10">
    <property type="entry name" value="Leucine-rich Repeat Variant"/>
    <property type="match status" value="1"/>
</dbReference>
<dbReference type="Proteomes" id="UP000241769">
    <property type="component" value="Unassembled WGS sequence"/>
</dbReference>
<evidence type="ECO:0000256" key="1">
    <source>
        <dbReference type="ARBA" id="ARBA00007657"/>
    </source>
</evidence>
<dbReference type="FunCoup" id="A0A2P6NRF6">
    <property type="interactions" value="791"/>
</dbReference>
<dbReference type="Pfam" id="PF08623">
    <property type="entry name" value="TIP120"/>
    <property type="match status" value="1"/>
</dbReference>
<dbReference type="InterPro" id="IPR039852">
    <property type="entry name" value="CAND1/CAND2"/>
</dbReference>
<dbReference type="GO" id="GO:0010265">
    <property type="term" value="P:SCF complex assembly"/>
    <property type="evidence" value="ECO:0007669"/>
    <property type="project" value="InterPro"/>
</dbReference>
<sequence>MAFQISTTLDKMTNRDKDFRFMALVDLSAELQKDNFKMDAESEKKVTDAVLKLLDDVSNQVQEQAVKCMGPLSKKIKESHFTMVDILTGHVLAVPAKGKEELRDLASISLKTVITNIPADKPDLPAQMVKRITPKLVTAISAQNANPDTVAAALDVLNTLLEKCGNYMTADHDSVLKVIQPELRSKRSATRKKATSCLGHLAVTTPDNMFAELVKNLVDYIGSSSTQPEELRTYMQAISAVSRSVGYRLGKYLNDILPKVMKHCESGAEDDELKENCFQCFESLILRCPKDITPFLDQIQKLCLAYVGHDPNYEDAMEEDEEEEEEEDDDDNENYSDDDDMSWKVRRSSTKCLDAIIVTRPERLSDLYAKVAPVLITRFNEREENVKLDVFSTFSDLLKQTGQFARRQTETDLIGQLRALVPRIVSGITKQLKGKQVKTRSGAFFLLKQLITVLPGALSDHISSLVPGVKVSLKDNRSDNSLKLETLSFLKLLMQTHDPKVFHPHVNELTIIFNSVNDQYYRTSAEALRVVSEFVHVLRPQNSNFDYKPYVKKLFNCTFEKLKAQEVDQEVKEAAISCMGLTLAYLGDELQAETPEVLKILVDRLSNEITRLTTVKSFETLASSPLRLQLDSVIGQVLDELASFLNRNNRQLVQTSLVTLGVVIRNSTHGPQATDQYANVLVKLSPLISTSDLHLTHLALDLTTSILKSKAVPMKTVADNQIVAKSIDLLKSTLLGGLALESLLEFFSNLVKDESSGLSFDSLSDQFMSIGSTADVSRQVLNNTAKAIAAITSTASADRKKKTVEKLINEAKSTKENTTKHLALFSLGEIGRLTDLSEFSQLSQSVLSAFESPSEETRQAASFALGGIAVGNLKVYVPKVVEQIKVNTKSKYLLLHSLRDIIVRQSANPESVASLQTYQKDILPILFADCESEEEGVRNVVAECLGKFALVSPAELVPALAKGAENSQSHLTRSTVVAAIKFAIVERPLPIDALLSEHIPKFLNLLSDPELIVRRNTLFTLNFIAHNKAILIREVLSTYLPALYGESKIKPELIREVDLGPFKHRVDDGLEIRKAAYEAMYTLLDTAVDRLSIPEFISHLKDGLNDQNDIKTLSHLMIIRLAQVAGPSLLESLEQLVEPLRATVTNKLKEGSVQTEVDRNEELIRSALRVVAVISRIPNVDSIHKWEEFVRGTLKTGELADKYASIKQEMQHTELQSSDKMDTS</sequence>
<proteinExistence type="inferred from homology"/>
<accession>A0A2P6NRF6</accession>
<reference evidence="6 7" key="1">
    <citation type="journal article" date="2018" name="Genome Biol. Evol.">
        <title>Multiple Roots of Fruiting Body Formation in Amoebozoa.</title>
        <authorList>
            <person name="Hillmann F."/>
            <person name="Forbes G."/>
            <person name="Novohradska S."/>
            <person name="Ferling I."/>
            <person name="Riege K."/>
            <person name="Groth M."/>
            <person name="Westermann M."/>
            <person name="Marz M."/>
            <person name="Spaller T."/>
            <person name="Winckler T."/>
            <person name="Schaap P."/>
            <person name="Glockner G."/>
        </authorList>
    </citation>
    <scope>NUCLEOTIDE SEQUENCE [LARGE SCALE GENOMIC DNA]</scope>
    <source>
        <strain evidence="6 7">Jena</strain>
    </source>
</reference>
<dbReference type="InterPro" id="IPR016024">
    <property type="entry name" value="ARM-type_fold"/>
</dbReference>
<dbReference type="Pfam" id="PF25782">
    <property type="entry name" value="TPR_CAND1"/>
    <property type="match status" value="1"/>
</dbReference>
<evidence type="ECO:0000256" key="4">
    <source>
        <dbReference type="SAM" id="MobiDB-lite"/>
    </source>
</evidence>
<comment type="similarity">
    <text evidence="1">Belongs to the CAND family.</text>
</comment>
<evidence type="ECO:0000256" key="3">
    <source>
        <dbReference type="ARBA" id="ARBA00022786"/>
    </source>
</evidence>
<dbReference type="SUPFAM" id="SSF48371">
    <property type="entry name" value="ARM repeat"/>
    <property type="match status" value="1"/>
</dbReference>
<dbReference type="STRING" id="1890364.A0A2P6NRF6"/>
<keyword evidence="2" id="KW-0677">Repeat</keyword>
<dbReference type="PANTHER" id="PTHR12696">
    <property type="entry name" value="TIP120"/>
    <property type="match status" value="1"/>
</dbReference>
<name>A0A2P6NRF6_9EUKA</name>
<dbReference type="InParanoid" id="A0A2P6NRF6"/>
<keyword evidence="3" id="KW-0833">Ubl conjugation pathway</keyword>
<protein>
    <submittedName>
        <fullName evidence="6">HEAT repeat-containing protein</fullName>
    </submittedName>
</protein>
<feature type="region of interest" description="Disordered" evidence="4">
    <location>
        <begin position="315"/>
        <end position="340"/>
    </location>
</feature>